<dbReference type="Proteomes" id="UP001174936">
    <property type="component" value="Unassembled WGS sequence"/>
</dbReference>
<evidence type="ECO:0000313" key="4">
    <source>
        <dbReference type="Proteomes" id="UP001174936"/>
    </source>
</evidence>
<evidence type="ECO:0000259" key="2">
    <source>
        <dbReference type="Pfam" id="PF10645"/>
    </source>
</evidence>
<name>A0AA39YE96_9PEZI</name>
<feature type="chain" id="PRO_5041364972" description="Endo-1,3(4)-beta-glucanase 1 carbohydrate binding domain-containing protein" evidence="1">
    <location>
        <begin position="23"/>
        <end position="272"/>
    </location>
</feature>
<dbReference type="EMBL" id="JAULSV010000003">
    <property type="protein sequence ID" value="KAK0649902.1"/>
    <property type="molecule type" value="Genomic_DNA"/>
</dbReference>
<keyword evidence="1" id="KW-0732">Signal</keyword>
<evidence type="ECO:0000256" key="1">
    <source>
        <dbReference type="SAM" id="SignalP"/>
    </source>
</evidence>
<gene>
    <name evidence="3" type="ORF">B0T16DRAFT_138061</name>
</gene>
<organism evidence="3 4">
    <name type="scientific">Cercophora newfieldiana</name>
    <dbReference type="NCBI Taxonomy" id="92897"/>
    <lineage>
        <taxon>Eukaryota</taxon>
        <taxon>Fungi</taxon>
        <taxon>Dikarya</taxon>
        <taxon>Ascomycota</taxon>
        <taxon>Pezizomycotina</taxon>
        <taxon>Sordariomycetes</taxon>
        <taxon>Sordariomycetidae</taxon>
        <taxon>Sordariales</taxon>
        <taxon>Lasiosphaeriaceae</taxon>
        <taxon>Cercophora</taxon>
    </lineage>
</organism>
<reference evidence="3" key="1">
    <citation type="submission" date="2023-06" db="EMBL/GenBank/DDBJ databases">
        <title>Genome-scale phylogeny and comparative genomics of the fungal order Sordariales.</title>
        <authorList>
            <consortium name="Lawrence Berkeley National Laboratory"/>
            <person name="Hensen N."/>
            <person name="Bonometti L."/>
            <person name="Westerberg I."/>
            <person name="Brannstrom I.O."/>
            <person name="Guillou S."/>
            <person name="Cros-Aarteil S."/>
            <person name="Calhoun S."/>
            <person name="Haridas S."/>
            <person name="Kuo A."/>
            <person name="Mondo S."/>
            <person name="Pangilinan J."/>
            <person name="Riley R."/>
            <person name="Labutti K."/>
            <person name="Andreopoulos B."/>
            <person name="Lipzen A."/>
            <person name="Chen C."/>
            <person name="Yanf M."/>
            <person name="Daum C."/>
            <person name="Ng V."/>
            <person name="Clum A."/>
            <person name="Steindorff A."/>
            <person name="Ohm R."/>
            <person name="Martin F."/>
            <person name="Silar P."/>
            <person name="Natvig D."/>
            <person name="Lalanne C."/>
            <person name="Gautier V."/>
            <person name="Ament-Velasquez S.L."/>
            <person name="Kruys A."/>
            <person name="Hutchinson M.I."/>
            <person name="Powell A.J."/>
            <person name="Barry K."/>
            <person name="Miller A.N."/>
            <person name="Grigoriev I.V."/>
            <person name="Debuchy R."/>
            <person name="Gladieux P."/>
            <person name="Thoren M.H."/>
            <person name="Johannesson H."/>
        </authorList>
    </citation>
    <scope>NUCLEOTIDE SEQUENCE</scope>
    <source>
        <strain evidence="3">SMH2532-1</strain>
    </source>
</reference>
<comment type="caution">
    <text evidence="3">The sequence shown here is derived from an EMBL/GenBank/DDBJ whole genome shotgun (WGS) entry which is preliminary data.</text>
</comment>
<feature type="signal peptide" evidence="1">
    <location>
        <begin position="1"/>
        <end position="22"/>
    </location>
</feature>
<accession>A0AA39YE96</accession>
<feature type="domain" description="Endo-1,3(4)-beta-glucanase 1 carbohydrate binding" evidence="2">
    <location>
        <begin position="27"/>
        <end position="77"/>
    </location>
</feature>
<keyword evidence="4" id="KW-1185">Reference proteome</keyword>
<sequence length="272" mass="29167">MASIRAIATLAITAILATQTSAEETETCGVASYFPTEYTCYNNTSLCPKIYSLSTVPCAGSGGCYSPHSFSCSDGVLRSLPKASSPFTLTAHGVRATYQDKYVKACGGYLAIGANARECTSCPKGQAGVDCASYGRKTVLMPDGAMAVDVPGKQWWYVDPRDGALRYTDAPTLPANGTGVGWNATTTFPPVQDQEFAGQRVSVLENGFFDYESSSHFWFACLRTLTGGVVGTGRTWRIYSSSAANVEWLDCEKIKLVATAVDKKQGAYKYDE</sequence>
<dbReference type="InterPro" id="IPR018909">
    <property type="entry name" value="Eng1_septum"/>
</dbReference>
<proteinExistence type="predicted"/>
<protein>
    <recommendedName>
        <fullName evidence="2">Endo-1,3(4)-beta-glucanase 1 carbohydrate binding domain-containing protein</fullName>
    </recommendedName>
</protein>
<dbReference type="AlphaFoldDB" id="A0AA39YE96"/>
<dbReference type="Pfam" id="PF10645">
    <property type="entry name" value="Carb_bind"/>
    <property type="match status" value="1"/>
</dbReference>
<evidence type="ECO:0000313" key="3">
    <source>
        <dbReference type="EMBL" id="KAK0649902.1"/>
    </source>
</evidence>
<dbReference type="GO" id="GO:0030246">
    <property type="term" value="F:carbohydrate binding"/>
    <property type="evidence" value="ECO:0007669"/>
    <property type="project" value="InterPro"/>
</dbReference>